<protein>
    <submittedName>
        <fullName evidence="2">Uncharacterized protein</fullName>
    </submittedName>
</protein>
<dbReference type="EnsemblMetazoa" id="G35142.5">
    <property type="protein sequence ID" value="G35142.5:cds"/>
    <property type="gene ID" value="G35142"/>
</dbReference>
<accession>A0A8W8MYA5</accession>
<feature type="transmembrane region" description="Helical" evidence="1">
    <location>
        <begin position="386"/>
        <end position="407"/>
    </location>
</feature>
<keyword evidence="1" id="KW-0812">Transmembrane</keyword>
<feature type="transmembrane region" description="Helical" evidence="1">
    <location>
        <begin position="117"/>
        <end position="141"/>
    </location>
</feature>
<evidence type="ECO:0000256" key="1">
    <source>
        <dbReference type="SAM" id="Phobius"/>
    </source>
</evidence>
<sequence length="533" mass="60791">MFNITQNGIEEEITSIQVSDNCTKFYDPSSWDPFIKVYENGKTLTINGSRCCEGTRILSISYDDGETTIDSESTTSALTDNITVTDNSSLHVSTVSTEENFNKTGPFLLDPNLTKTITISVLVLALIGIIAIFGSILIICYKRRSKVIQKRSNPEYFAENQIYSDGVAEYSTVEESAILMESLTQHRNLPKMDETPSDNYFILESNKKGYNAAKVTHSNQSGRRKSQDEIYNFDYVCWSFTDFHRPFGAVWKLPVRKRTKFYVFSHEKHQFWTTSMEKIEKACTSLNSCEKCSSFNITTQSVIEEESLQINDNCTKYLNSSFDPITKVYLDENTISFNQTRCCLGNRILLYNKDLTTERNILDLSTFSPTANYETFFLDSRPFKTLTISLLTMALVGTLLMCVLIVVCCCKRQSKIKQRTPSPSKFTANGTHNEEVAEYSTVEESAILMESLTQHRTLPKMEETPSDNYFILEPNKRLSTTSVATMSIELIECETDEDVYNTLHERRSKEMEENAYSHFVDCNDSVYCSTINQ</sequence>
<keyword evidence="1" id="KW-0472">Membrane</keyword>
<evidence type="ECO:0000313" key="2">
    <source>
        <dbReference type="EnsemblMetazoa" id="G35142.5:cds"/>
    </source>
</evidence>
<keyword evidence="3" id="KW-1185">Reference proteome</keyword>
<proteinExistence type="predicted"/>
<reference evidence="2" key="1">
    <citation type="submission" date="2022-08" db="UniProtKB">
        <authorList>
            <consortium name="EnsemblMetazoa"/>
        </authorList>
    </citation>
    <scope>IDENTIFICATION</scope>
    <source>
        <strain evidence="2">05x7-T-G4-1.051#20</strain>
    </source>
</reference>
<dbReference type="AlphaFoldDB" id="A0A8W8MYA5"/>
<keyword evidence="1" id="KW-1133">Transmembrane helix</keyword>
<name>A0A8W8MYA5_MAGGI</name>
<dbReference type="Proteomes" id="UP000005408">
    <property type="component" value="Unassembled WGS sequence"/>
</dbReference>
<organism evidence="2 3">
    <name type="scientific">Magallana gigas</name>
    <name type="common">Pacific oyster</name>
    <name type="synonym">Crassostrea gigas</name>
    <dbReference type="NCBI Taxonomy" id="29159"/>
    <lineage>
        <taxon>Eukaryota</taxon>
        <taxon>Metazoa</taxon>
        <taxon>Spiralia</taxon>
        <taxon>Lophotrochozoa</taxon>
        <taxon>Mollusca</taxon>
        <taxon>Bivalvia</taxon>
        <taxon>Autobranchia</taxon>
        <taxon>Pteriomorphia</taxon>
        <taxon>Ostreida</taxon>
        <taxon>Ostreoidea</taxon>
        <taxon>Ostreidae</taxon>
        <taxon>Magallana</taxon>
    </lineage>
</organism>
<evidence type="ECO:0000313" key="3">
    <source>
        <dbReference type="Proteomes" id="UP000005408"/>
    </source>
</evidence>